<feature type="transmembrane region" description="Helical" evidence="1">
    <location>
        <begin position="63"/>
        <end position="83"/>
    </location>
</feature>
<keyword evidence="1" id="KW-0472">Membrane</keyword>
<comment type="caution">
    <text evidence="2">The sequence shown here is derived from an EMBL/GenBank/DDBJ whole genome shotgun (WGS) entry which is preliminary data.</text>
</comment>
<sequence length="132" mass="15275">MEKEFEDYWNKHQKRLILNAPKALRDEYIESTKLDSPIDWVCFILPVALGIGLQPILDIQSEILSWAVVLLIVVVCFAVMQLVKPMLQKKKSTIQVVKSIKAFYYEVYKKNGLKKLGLGIRFQGFLFVETII</sequence>
<organism evidence="2 3">
    <name type="scientific">Segatella copri</name>
    <dbReference type="NCBI Taxonomy" id="165179"/>
    <lineage>
        <taxon>Bacteria</taxon>
        <taxon>Pseudomonadati</taxon>
        <taxon>Bacteroidota</taxon>
        <taxon>Bacteroidia</taxon>
        <taxon>Bacteroidales</taxon>
        <taxon>Prevotellaceae</taxon>
        <taxon>Segatella</taxon>
    </lineage>
</organism>
<dbReference type="EMBL" id="JAPDUS010000004">
    <property type="protein sequence ID" value="MCW4092629.1"/>
    <property type="molecule type" value="Genomic_DNA"/>
</dbReference>
<evidence type="ECO:0000313" key="2">
    <source>
        <dbReference type="EMBL" id="MCW4092629.1"/>
    </source>
</evidence>
<accession>A0AAW5TUK8</accession>
<protein>
    <submittedName>
        <fullName evidence="2">Uncharacterized protein</fullName>
    </submittedName>
</protein>
<keyword evidence="1" id="KW-1133">Transmembrane helix</keyword>
<dbReference type="AlphaFoldDB" id="A0AAW5TUK8"/>
<reference evidence="2" key="1">
    <citation type="submission" date="2022-11" db="EMBL/GenBank/DDBJ databases">
        <title>Genomic repertoires linked with pathogenic potency of arthritogenic Prevotella copri isolated from the gut of rheumatoid arthritis patients.</title>
        <authorList>
            <person name="Nii T."/>
            <person name="Maeda Y."/>
            <person name="Motooka D."/>
            <person name="Naito M."/>
            <person name="Matsumoto Y."/>
            <person name="Ogawa T."/>
            <person name="Oguro-Igashira E."/>
            <person name="Kishikawa T."/>
            <person name="Yamashita M."/>
            <person name="Koizumi S."/>
            <person name="Kurakawa T."/>
            <person name="Okumura R."/>
            <person name="Kayama H."/>
            <person name="Murakami M."/>
            <person name="Sakaguchi T."/>
            <person name="Das B."/>
            <person name="Nakamura S."/>
            <person name="Okada Y."/>
            <person name="Kumanogoh A."/>
            <person name="Takeda K."/>
        </authorList>
    </citation>
    <scope>NUCLEOTIDE SEQUENCE</scope>
    <source>
        <strain evidence="2">N016-13</strain>
    </source>
</reference>
<name>A0AAW5TUK8_9BACT</name>
<dbReference type="RefSeq" id="WP_264980752.1">
    <property type="nucleotide sequence ID" value="NZ_JAPDUS010000004.1"/>
</dbReference>
<gene>
    <name evidence="2" type="ORF">ONT05_03495</name>
</gene>
<proteinExistence type="predicted"/>
<dbReference type="Proteomes" id="UP001209074">
    <property type="component" value="Unassembled WGS sequence"/>
</dbReference>
<keyword evidence="1" id="KW-0812">Transmembrane</keyword>
<evidence type="ECO:0000313" key="3">
    <source>
        <dbReference type="Proteomes" id="UP001209074"/>
    </source>
</evidence>
<evidence type="ECO:0000256" key="1">
    <source>
        <dbReference type="SAM" id="Phobius"/>
    </source>
</evidence>